<name>A0A6A5QE22_AMPQU</name>
<reference evidence="4" key="1">
    <citation type="journal article" date="2020" name="Stud. Mycol.">
        <title>101 Dothideomycetes genomes: a test case for predicting lifestyles and emergence of pathogens.</title>
        <authorList>
            <person name="Haridas S."/>
            <person name="Albert R."/>
            <person name="Binder M."/>
            <person name="Bloem J."/>
            <person name="Labutti K."/>
            <person name="Salamov A."/>
            <person name="Andreopoulos B."/>
            <person name="Baker S."/>
            <person name="Barry K."/>
            <person name="Bills G."/>
            <person name="Bluhm B."/>
            <person name="Cannon C."/>
            <person name="Castanera R."/>
            <person name="Culley D."/>
            <person name="Daum C."/>
            <person name="Ezra D."/>
            <person name="Gonzalez J."/>
            <person name="Henrissat B."/>
            <person name="Kuo A."/>
            <person name="Liang C."/>
            <person name="Lipzen A."/>
            <person name="Lutzoni F."/>
            <person name="Magnuson J."/>
            <person name="Mondo S."/>
            <person name="Nolan M."/>
            <person name="Ohm R."/>
            <person name="Pangilinan J."/>
            <person name="Park H.-J."/>
            <person name="Ramirez L."/>
            <person name="Alfaro M."/>
            <person name="Sun H."/>
            <person name="Tritt A."/>
            <person name="Yoshinaga Y."/>
            <person name="Zwiers L.-H."/>
            <person name="Turgeon B."/>
            <person name="Goodwin S."/>
            <person name="Spatafora J."/>
            <person name="Crous P."/>
            <person name="Grigoriev I."/>
        </authorList>
    </citation>
    <scope>NUCLEOTIDE SEQUENCE</scope>
    <source>
        <strain evidence="4">HMLAC05119</strain>
    </source>
</reference>
<dbReference type="SUPFAM" id="SSF56601">
    <property type="entry name" value="beta-lactamase/transpeptidase-like"/>
    <property type="match status" value="1"/>
</dbReference>
<dbReference type="PANTHER" id="PTHR46825">
    <property type="entry name" value="D-ALANYL-D-ALANINE-CARBOXYPEPTIDASE/ENDOPEPTIDASE AMPH"/>
    <property type="match status" value="1"/>
</dbReference>
<dbReference type="InterPro" id="IPR012338">
    <property type="entry name" value="Beta-lactam/transpept-like"/>
</dbReference>
<protein>
    <submittedName>
        <fullName evidence="4">Beta-lactamase/transpeptidase-like protein</fullName>
    </submittedName>
</protein>
<keyword evidence="5" id="KW-1185">Reference proteome</keyword>
<comment type="similarity">
    <text evidence="1">Belongs to the peptidase S12 family.</text>
</comment>
<evidence type="ECO:0000256" key="1">
    <source>
        <dbReference type="ARBA" id="ARBA00038215"/>
    </source>
</evidence>
<dbReference type="InterPro" id="IPR001466">
    <property type="entry name" value="Beta-lactam-related"/>
</dbReference>
<dbReference type="Gene3D" id="2.40.128.600">
    <property type="match status" value="1"/>
</dbReference>
<sequence length="537" mass="60071">MESNPRLISRLSGVREYAESIMKIGGTPGAAIAILHEGELVYSEYLGLRDQENQLPVDEETIFPCASLTKAVVSAAMAICVEEGRLGWNTPVKDIVPGFHTQDETLHQQMTTVDCLTHRAGMQSTLYWLGSNNNILVPNNKSLDFVNDLERVERFRDHYLYNNLGYEIAAHVLNSVTGNVWDQMLQKRIFEPLEMARTGTRAYFRTDNVAKTYMTLDDASNIEVTPMLSGGDTVGGPGSAMRSCVKDLVKLYASFLNAGKHQFESSTTSTPGSPLKQVPFLWSPKISMNPITYRETSYAMGWARVQTPGPMGAIGINPSLLAPSQMPLVGRGVPSTLILYHQGCMPGNLAAVNLIPESRGAILVLTNSLALNDTADWLGELYLEAYLDVQEKNDYVSLAHISARNALDWYPKLEAELSRMKSPESPPRELPAYVGTYRNRARTMMLQVSVNEQNGSLSVIFEGLKDEVWTLFHNHADVFTWLVPRNDFSHRGRFTTNWFDTEYFIFNFYGIPDDNNIVGLTWKHDPSLQGPQPFIKE</sequence>
<gene>
    <name evidence="4" type="ORF">BDU57DRAFT_521805</name>
</gene>
<dbReference type="AlphaFoldDB" id="A0A6A5QE22"/>
<evidence type="ECO:0000313" key="4">
    <source>
        <dbReference type="EMBL" id="KAF1913118.1"/>
    </source>
</evidence>
<dbReference type="PANTHER" id="PTHR46825:SF14">
    <property type="entry name" value="BETA-LACTAMASE-RELATED DOMAIN-CONTAINING PROTEIN"/>
    <property type="match status" value="1"/>
</dbReference>
<evidence type="ECO:0000313" key="5">
    <source>
        <dbReference type="Proteomes" id="UP000800096"/>
    </source>
</evidence>
<organism evidence="4 5">
    <name type="scientific">Ampelomyces quisqualis</name>
    <name type="common">Powdery mildew agent</name>
    <dbReference type="NCBI Taxonomy" id="50730"/>
    <lineage>
        <taxon>Eukaryota</taxon>
        <taxon>Fungi</taxon>
        <taxon>Dikarya</taxon>
        <taxon>Ascomycota</taxon>
        <taxon>Pezizomycotina</taxon>
        <taxon>Dothideomycetes</taxon>
        <taxon>Pleosporomycetidae</taxon>
        <taxon>Pleosporales</taxon>
        <taxon>Pleosporineae</taxon>
        <taxon>Phaeosphaeriaceae</taxon>
        <taxon>Ampelomyces</taxon>
    </lineage>
</organism>
<dbReference type="OrthoDB" id="5946976at2759"/>
<evidence type="ECO:0000259" key="2">
    <source>
        <dbReference type="Pfam" id="PF00144"/>
    </source>
</evidence>
<dbReference type="InterPro" id="IPR021860">
    <property type="entry name" value="Peptidase_S12_Pab87-rel_C"/>
</dbReference>
<feature type="domain" description="Peptidase S12 Pab87-related C-terminal" evidence="3">
    <location>
        <begin position="422"/>
        <end position="529"/>
    </location>
</feature>
<dbReference type="Proteomes" id="UP000800096">
    <property type="component" value="Unassembled WGS sequence"/>
</dbReference>
<proteinExistence type="inferred from homology"/>
<feature type="domain" description="Beta-lactamase-related" evidence="2">
    <location>
        <begin position="15"/>
        <end position="373"/>
    </location>
</feature>
<evidence type="ECO:0000259" key="3">
    <source>
        <dbReference type="Pfam" id="PF11954"/>
    </source>
</evidence>
<dbReference type="Pfam" id="PF00144">
    <property type="entry name" value="Beta-lactamase"/>
    <property type="match status" value="1"/>
</dbReference>
<dbReference type="Pfam" id="PF11954">
    <property type="entry name" value="DUF3471"/>
    <property type="match status" value="1"/>
</dbReference>
<accession>A0A6A5QE22</accession>
<dbReference type="InterPro" id="IPR050491">
    <property type="entry name" value="AmpC-like"/>
</dbReference>
<dbReference type="Gene3D" id="3.40.710.10">
    <property type="entry name" value="DD-peptidase/beta-lactamase superfamily"/>
    <property type="match status" value="1"/>
</dbReference>
<dbReference type="EMBL" id="ML979139">
    <property type="protein sequence ID" value="KAF1913118.1"/>
    <property type="molecule type" value="Genomic_DNA"/>
</dbReference>